<evidence type="ECO:0000256" key="1">
    <source>
        <dbReference type="ARBA" id="ARBA00012513"/>
    </source>
</evidence>
<dbReference type="Gene3D" id="3.80.10.10">
    <property type="entry name" value="Ribonuclease Inhibitor"/>
    <property type="match status" value="2"/>
</dbReference>
<dbReference type="EMBL" id="CAADRA010005805">
    <property type="protein sequence ID" value="VFT92787.1"/>
    <property type="molecule type" value="Genomic_DNA"/>
</dbReference>
<dbReference type="EMBL" id="VJMH01005784">
    <property type="protein sequence ID" value="KAF0692956.1"/>
    <property type="molecule type" value="Genomic_DNA"/>
</dbReference>
<evidence type="ECO:0000256" key="9">
    <source>
        <dbReference type="ARBA" id="ARBA00047899"/>
    </source>
</evidence>
<evidence type="ECO:0000259" key="13">
    <source>
        <dbReference type="PROSITE" id="PS50011"/>
    </source>
</evidence>
<protein>
    <recommendedName>
        <fullName evidence="1">non-specific serine/threonine protein kinase</fullName>
        <ecNumber evidence="1">2.7.11.1</ecNumber>
    </recommendedName>
</protein>
<dbReference type="OrthoDB" id="4062651at2759"/>
<keyword evidence="4" id="KW-0808">Transferase</keyword>
<feature type="transmembrane region" description="Helical" evidence="11">
    <location>
        <begin position="530"/>
        <end position="551"/>
    </location>
</feature>
<dbReference type="GO" id="GO:0005524">
    <property type="term" value="F:ATP binding"/>
    <property type="evidence" value="ECO:0007669"/>
    <property type="project" value="UniProtKB-KW"/>
</dbReference>
<feature type="chain" id="PRO_5033437374" description="non-specific serine/threonine protein kinase" evidence="12">
    <location>
        <begin position="20"/>
        <end position="915"/>
    </location>
</feature>
<comment type="catalytic activity">
    <reaction evidence="10">
        <text>L-seryl-[protein] + ATP = O-phospho-L-seryl-[protein] + ADP + H(+)</text>
        <dbReference type="Rhea" id="RHEA:17989"/>
        <dbReference type="Rhea" id="RHEA-COMP:9863"/>
        <dbReference type="Rhea" id="RHEA-COMP:11604"/>
        <dbReference type="ChEBI" id="CHEBI:15378"/>
        <dbReference type="ChEBI" id="CHEBI:29999"/>
        <dbReference type="ChEBI" id="CHEBI:30616"/>
        <dbReference type="ChEBI" id="CHEBI:83421"/>
        <dbReference type="ChEBI" id="CHEBI:456216"/>
        <dbReference type="EC" id="2.7.11.1"/>
    </reaction>
</comment>
<keyword evidence="11" id="KW-0472">Membrane</keyword>
<organism evidence="15 16">
    <name type="scientific">Aphanomyces stellatus</name>
    <dbReference type="NCBI Taxonomy" id="120398"/>
    <lineage>
        <taxon>Eukaryota</taxon>
        <taxon>Sar</taxon>
        <taxon>Stramenopiles</taxon>
        <taxon>Oomycota</taxon>
        <taxon>Saprolegniomycetes</taxon>
        <taxon>Saprolegniales</taxon>
        <taxon>Verrucalvaceae</taxon>
        <taxon>Aphanomyces</taxon>
    </lineage>
</organism>
<evidence type="ECO:0000256" key="10">
    <source>
        <dbReference type="ARBA" id="ARBA00048679"/>
    </source>
</evidence>
<name>A0A485L504_9STRA</name>
<evidence type="ECO:0000256" key="11">
    <source>
        <dbReference type="SAM" id="Phobius"/>
    </source>
</evidence>
<keyword evidence="6" id="KW-0547">Nucleotide-binding</keyword>
<evidence type="ECO:0000256" key="3">
    <source>
        <dbReference type="ARBA" id="ARBA00022614"/>
    </source>
</evidence>
<dbReference type="PROSITE" id="PS51450">
    <property type="entry name" value="LRR"/>
    <property type="match status" value="1"/>
</dbReference>
<dbReference type="CDD" id="cd12087">
    <property type="entry name" value="TM_EGFR-like"/>
    <property type="match status" value="1"/>
</dbReference>
<dbReference type="SUPFAM" id="SSF56112">
    <property type="entry name" value="Protein kinase-like (PK-like)"/>
    <property type="match status" value="1"/>
</dbReference>
<keyword evidence="7" id="KW-0418">Kinase</keyword>
<dbReference type="EC" id="2.7.11.1" evidence="1"/>
<evidence type="ECO:0000313" key="16">
    <source>
        <dbReference type="Proteomes" id="UP000332933"/>
    </source>
</evidence>
<feature type="signal peptide" evidence="12">
    <location>
        <begin position="1"/>
        <end position="19"/>
    </location>
</feature>
<evidence type="ECO:0000256" key="4">
    <source>
        <dbReference type="ARBA" id="ARBA00022679"/>
    </source>
</evidence>
<feature type="domain" description="Protein kinase" evidence="13">
    <location>
        <begin position="630"/>
        <end position="905"/>
    </location>
</feature>
<dbReference type="AlphaFoldDB" id="A0A485L504"/>
<sequence length="915" mass="99393">MLLALSAALADRMTTTAQAASCSVAKTTLTQKCGHVFVTKEKDRVCPYSPAKCVPLNAGECFDSTGSVAYEDEMKCPYDDTKCVAATPATLSSVFAKVDDDNRDASDFSPDTRSYMEEGKFCFNASKADRGFVVFSRWTSQKANKDFSARSCVVSTNCVATAFSSSVKTVQVLNDFNWVADSITFAVNLDQLGDDLSVDAFNASTKTTFLTLRGNQLTTLGRTKFPASLQWLDVSTNKLTALDNLDKNAPGLQQLLAMGNAIVSIDTAVFPSSFYQLSLQNNAIKHINGSALPAQLSSLYLNFNQVARIDGVLSANLTTLNLDTNQLAAFDGSVLDPKQTMLSLNLQNNPIQALNGTFPSTLKAIILSNTKLTAFPDVAFKGMKANIVNLASNNFEWTASSPFPGNMTDLNMSSTPVQGTVLNASALPRTLVSLDVSNCRISRIDGDFPPSLATLRLDRNAVGTWTMSNKQLAFLTSIKSLTLPDSPMNATCPAAAQQRINGTYVVCIKEVADLVTPSPTTASSSGHGTAVTVIIGGIALLTLLGLGYFLYRRRHVDVDSSRSLMIETCKVPRLEHYTGKGVVASATARPDDDESSLMMVDTLERISLGDDLLQYRIPLHEVKILKPLTPERGDAFASSDLSSAFAQNKVMLYKAQFNDQLVVLKTLTTDGTHISAEAEAFVEGIRLRATLQHPNIVGLVGVVWSTNVRKGIVGYGVLLEHLGHGDLARVLAFDATKDAPDRLLQWRPRNPALRPKLALAVDIASAIVYLHSFSPALVHRNIHSKTVLLGDKWEAKLSGIKANPAWQASELVTAPEVLKGESWTEKADIYAFGILLCELDLGRHPYMQAKEEADSNKQIATLVMADLLQPTFSADCPLEVQDIARKCLSFEKKERPTAVQMEFWLRKARRAINGE</sequence>
<keyword evidence="2" id="KW-0723">Serine/threonine-protein kinase</keyword>
<dbReference type="InterPro" id="IPR001611">
    <property type="entry name" value="Leu-rich_rpt"/>
</dbReference>
<accession>A0A485L504</accession>
<dbReference type="Proteomes" id="UP000332933">
    <property type="component" value="Unassembled WGS sequence"/>
</dbReference>
<comment type="catalytic activity">
    <reaction evidence="9">
        <text>L-threonyl-[protein] + ATP = O-phospho-L-threonyl-[protein] + ADP + H(+)</text>
        <dbReference type="Rhea" id="RHEA:46608"/>
        <dbReference type="Rhea" id="RHEA-COMP:11060"/>
        <dbReference type="Rhea" id="RHEA-COMP:11605"/>
        <dbReference type="ChEBI" id="CHEBI:15378"/>
        <dbReference type="ChEBI" id="CHEBI:30013"/>
        <dbReference type="ChEBI" id="CHEBI:30616"/>
        <dbReference type="ChEBI" id="CHEBI:61977"/>
        <dbReference type="ChEBI" id="CHEBI:456216"/>
        <dbReference type="EC" id="2.7.11.1"/>
    </reaction>
</comment>
<dbReference type="PROSITE" id="PS50011">
    <property type="entry name" value="PROTEIN_KINASE_DOM"/>
    <property type="match status" value="1"/>
</dbReference>
<reference evidence="14" key="2">
    <citation type="submission" date="2019-06" db="EMBL/GenBank/DDBJ databases">
        <title>Genomics analysis of Aphanomyces spp. identifies a new class of oomycete effector associated with host adaptation.</title>
        <authorList>
            <person name="Gaulin E."/>
        </authorList>
    </citation>
    <scope>NUCLEOTIDE SEQUENCE</scope>
    <source>
        <strain evidence="14">CBS 578.67</strain>
    </source>
</reference>
<keyword evidence="3" id="KW-0433">Leucine-rich repeat</keyword>
<dbReference type="InterPro" id="IPR051420">
    <property type="entry name" value="Ser_Thr_Kinases_DiverseReg"/>
</dbReference>
<keyword evidence="12" id="KW-0732">Signal</keyword>
<keyword evidence="11" id="KW-0812">Transmembrane</keyword>
<evidence type="ECO:0000313" key="14">
    <source>
        <dbReference type="EMBL" id="KAF0692956.1"/>
    </source>
</evidence>
<evidence type="ECO:0000256" key="6">
    <source>
        <dbReference type="ARBA" id="ARBA00022741"/>
    </source>
</evidence>
<dbReference type="InterPro" id="IPR001245">
    <property type="entry name" value="Ser-Thr/Tyr_kinase_cat_dom"/>
</dbReference>
<dbReference type="InterPro" id="IPR000719">
    <property type="entry name" value="Prot_kinase_dom"/>
</dbReference>
<gene>
    <name evidence="15" type="primary">Aste57867_16002</name>
    <name evidence="14" type="ORF">As57867_015946</name>
    <name evidence="15" type="ORF">ASTE57867_16002</name>
</gene>
<reference evidence="15 16" key="1">
    <citation type="submission" date="2019-03" db="EMBL/GenBank/DDBJ databases">
        <authorList>
            <person name="Gaulin E."/>
            <person name="Dumas B."/>
        </authorList>
    </citation>
    <scope>NUCLEOTIDE SEQUENCE [LARGE SCALE GENOMIC DNA]</scope>
    <source>
        <strain evidence="15">CBS 568.67</strain>
    </source>
</reference>
<keyword evidence="16" id="KW-1185">Reference proteome</keyword>
<keyword evidence="8" id="KW-0067">ATP-binding</keyword>
<evidence type="ECO:0000313" key="15">
    <source>
        <dbReference type="EMBL" id="VFT92787.1"/>
    </source>
</evidence>
<dbReference type="PANTHER" id="PTHR48005">
    <property type="entry name" value="LEUCINE RICH REPEAT KINASE 2"/>
    <property type="match status" value="1"/>
</dbReference>
<dbReference type="PANTHER" id="PTHR48005:SF13">
    <property type="entry name" value="SERINE_THREONINE-PROTEIN KINASE DDB_G0278509-RELATED"/>
    <property type="match status" value="1"/>
</dbReference>
<evidence type="ECO:0000256" key="12">
    <source>
        <dbReference type="SAM" id="SignalP"/>
    </source>
</evidence>
<evidence type="ECO:0000256" key="5">
    <source>
        <dbReference type="ARBA" id="ARBA00022737"/>
    </source>
</evidence>
<keyword evidence="11" id="KW-1133">Transmembrane helix</keyword>
<evidence type="ECO:0000256" key="2">
    <source>
        <dbReference type="ARBA" id="ARBA00022527"/>
    </source>
</evidence>
<keyword evidence="5" id="KW-0677">Repeat</keyword>
<dbReference type="InterPro" id="IPR032675">
    <property type="entry name" value="LRR_dom_sf"/>
</dbReference>
<proteinExistence type="predicted"/>
<dbReference type="GO" id="GO:0004674">
    <property type="term" value="F:protein serine/threonine kinase activity"/>
    <property type="evidence" value="ECO:0007669"/>
    <property type="project" value="UniProtKB-KW"/>
</dbReference>
<evidence type="ECO:0000256" key="7">
    <source>
        <dbReference type="ARBA" id="ARBA00022777"/>
    </source>
</evidence>
<dbReference type="Gene3D" id="1.10.510.10">
    <property type="entry name" value="Transferase(Phosphotransferase) domain 1"/>
    <property type="match status" value="1"/>
</dbReference>
<dbReference type="Pfam" id="PF07714">
    <property type="entry name" value="PK_Tyr_Ser-Thr"/>
    <property type="match status" value="1"/>
</dbReference>
<dbReference type="SUPFAM" id="SSF52058">
    <property type="entry name" value="L domain-like"/>
    <property type="match status" value="1"/>
</dbReference>
<dbReference type="InterPro" id="IPR011009">
    <property type="entry name" value="Kinase-like_dom_sf"/>
</dbReference>
<evidence type="ECO:0000256" key="8">
    <source>
        <dbReference type="ARBA" id="ARBA00022840"/>
    </source>
</evidence>